<dbReference type="CDD" id="cd10447">
    <property type="entry name" value="GIY-YIG_unchar_2"/>
    <property type="match status" value="1"/>
</dbReference>
<dbReference type="AlphaFoldDB" id="A0AAU6Q979"/>
<keyword evidence="3" id="KW-0614">Plasmid</keyword>
<dbReference type="RefSeq" id="WP_339098378.1">
    <property type="nucleotide sequence ID" value="NZ_CP149786.1"/>
</dbReference>
<reference evidence="3" key="1">
    <citation type="submission" date="2024-03" db="EMBL/GenBank/DDBJ databases">
        <title>Deinococcus weizhi sp. nov., isolated from human skin.</title>
        <authorList>
            <person name="Wei Z."/>
            <person name="Tian F."/>
            <person name="Yang C."/>
            <person name="Xin L.T."/>
            <person name="Wen Z.J."/>
            <person name="Lan K.C."/>
            <person name="Yu L."/>
            <person name="Zhe W."/>
            <person name="Dan F.D."/>
            <person name="Jun W."/>
            <person name="Rui Z."/>
            <person name="Yong X.J."/>
            <person name="Ting Y."/>
            <person name="Wei X."/>
            <person name="Xu Z.G."/>
            <person name="Xin Z."/>
            <person name="Dong F.G."/>
            <person name="Ni X.M."/>
            <person name="Zheng M.G."/>
            <person name="Chun Y."/>
            <person name="Qian W.X."/>
        </authorList>
    </citation>
    <scope>NUCLEOTIDE SEQUENCE</scope>
    <source>
        <strain evidence="3">VB142</strain>
        <plasmid evidence="3">p3</plasmid>
    </source>
</reference>
<dbReference type="EMBL" id="CP149786">
    <property type="protein sequence ID" value="WYF46855.1"/>
    <property type="molecule type" value="Genomic_DNA"/>
</dbReference>
<protein>
    <submittedName>
        <fullName evidence="3">GIY-YIG nuclease family protein</fullName>
    </submittedName>
</protein>
<feature type="region of interest" description="Disordered" evidence="1">
    <location>
        <begin position="179"/>
        <end position="200"/>
    </location>
</feature>
<dbReference type="InterPro" id="IPR025579">
    <property type="entry name" value="DUF4357"/>
</dbReference>
<organism evidence="3">
    <name type="scientific">Deinococcus sp. VB142</name>
    <dbReference type="NCBI Taxonomy" id="3112952"/>
    <lineage>
        <taxon>Bacteria</taxon>
        <taxon>Thermotogati</taxon>
        <taxon>Deinococcota</taxon>
        <taxon>Deinococci</taxon>
        <taxon>Deinococcales</taxon>
        <taxon>Deinococcaceae</taxon>
        <taxon>Deinococcus</taxon>
    </lineage>
</organism>
<feature type="domain" description="DUF4357" evidence="2">
    <location>
        <begin position="245"/>
        <end position="293"/>
    </location>
</feature>
<evidence type="ECO:0000259" key="2">
    <source>
        <dbReference type="Pfam" id="PF14267"/>
    </source>
</evidence>
<name>A0AAU6Q979_9DEIO</name>
<sequence>MNGRSIRIFLPEGTPGQLFTAEIMNWTGHLTVFPRGELAKFRQRSEAGQPGIYVLLGQDPTDPEQDLAYVGESECLIERLMTHNRSDQKDFWQTTFVISSKDANLTKAHIRYLEARLVEVVNQAGRVKLENGTLVSAAQRTPLPEADQADMEYFLSQMLLILPVVGFDGVRPKPTILAQQQGIGSSATSSGTSPDPRQAQPFRLQMDSIGVLANAFEAGGEFMVTAGSTARLEGQQSWTSYKVLREQLVSEGKLVPTANPALLEFSEDVSFRSPSAAASVVLARNANGRTQWVHALTGEEYGQFKDRALSPLP</sequence>
<evidence type="ECO:0000256" key="1">
    <source>
        <dbReference type="SAM" id="MobiDB-lite"/>
    </source>
</evidence>
<gene>
    <name evidence="3" type="ORF">WDJ50_18790</name>
</gene>
<geneLocation type="plasmid" evidence="3">
    <name>p3</name>
</geneLocation>
<accession>A0AAU6Q979</accession>
<feature type="compositionally biased region" description="Low complexity" evidence="1">
    <location>
        <begin position="179"/>
        <end position="193"/>
    </location>
</feature>
<evidence type="ECO:0000313" key="3">
    <source>
        <dbReference type="EMBL" id="WYF46855.1"/>
    </source>
</evidence>
<dbReference type="Pfam" id="PF14267">
    <property type="entry name" value="DUF4357"/>
    <property type="match status" value="1"/>
</dbReference>
<proteinExistence type="predicted"/>